<dbReference type="AlphaFoldDB" id="A0A2R6WWC4"/>
<feature type="compositionally biased region" description="Low complexity" evidence="1">
    <location>
        <begin position="55"/>
        <end position="68"/>
    </location>
</feature>
<sequence>MQRWDEGVGRRRAMSETLTRRADHRSSPILHEPNPRTRRATPLVQRPATETRTLSAGSKPAAPKSKASAVRTFKLRAADVTTPTDQCSAAKCCGNEPLQRQWRSLARRRARAGERHVPRASRTVGPAAGFHRIQANAAPGLLFRSLTAEAAPTVVPYRRHDTASFLAVARAFPRHSS</sequence>
<proteinExistence type="predicted"/>
<evidence type="ECO:0000313" key="3">
    <source>
        <dbReference type="Proteomes" id="UP000244005"/>
    </source>
</evidence>
<accession>A0A2R6WWC4</accession>
<dbReference type="Proteomes" id="UP000244005">
    <property type="component" value="Unassembled WGS sequence"/>
</dbReference>
<keyword evidence="3" id="KW-1185">Reference proteome</keyword>
<gene>
    <name evidence="2" type="ORF">MARPO_0053s0078</name>
</gene>
<organism evidence="2 3">
    <name type="scientific">Marchantia polymorpha</name>
    <name type="common">Common liverwort</name>
    <name type="synonym">Marchantia aquatica</name>
    <dbReference type="NCBI Taxonomy" id="3197"/>
    <lineage>
        <taxon>Eukaryota</taxon>
        <taxon>Viridiplantae</taxon>
        <taxon>Streptophyta</taxon>
        <taxon>Embryophyta</taxon>
        <taxon>Marchantiophyta</taxon>
        <taxon>Marchantiopsida</taxon>
        <taxon>Marchantiidae</taxon>
        <taxon>Marchantiales</taxon>
        <taxon>Marchantiaceae</taxon>
        <taxon>Marchantia</taxon>
    </lineage>
</organism>
<reference evidence="3" key="1">
    <citation type="journal article" date="2017" name="Cell">
        <title>Insights into land plant evolution garnered from the Marchantia polymorpha genome.</title>
        <authorList>
            <person name="Bowman J.L."/>
            <person name="Kohchi T."/>
            <person name="Yamato K.T."/>
            <person name="Jenkins J."/>
            <person name="Shu S."/>
            <person name="Ishizaki K."/>
            <person name="Yamaoka S."/>
            <person name="Nishihama R."/>
            <person name="Nakamura Y."/>
            <person name="Berger F."/>
            <person name="Adam C."/>
            <person name="Aki S.S."/>
            <person name="Althoff F."/>
            <person name="Araki T."/>
            <person name="Arteaga-Vazquez M.A."/>
            <person name="Balasubrmanian S."/>
            <person name="Barry K."/>
            <person name="Bauer D."/>
            <person name="Boehm C.R."/>
            <person name="Briginshaw L."/>
            <person name="Caballero-Perez J."/>
            <person name="Catarino B."/>
            <person name="Chen F."/>
            <person name="Chiyoda S."/>
            <person name="Chovatia M."/>
            <person name="Davies K.M."/>
            <person name="Delmans M."/>
            <person name="Demura T."/>
            <person name="Dierschke T."/>
            <person name="Dolan L."/>
            <person name="Dorantes-Acosta A.E."/>
            <person name="Eklund D.M."/>
            <person name="Florent S.N."/>
            <person name="Flores-Sandoval E."/>
            <person name="Fujiyama A."/>
            <person name="Fukuzawa H."/>
            <person name="Galik B."/>
            <person name="Grimanelli D."/>
            <person name="Grimwood J."/>
            <person name="Grossniklaus U."/>
            <person name="Hamada T."/>
            <person name="Haseloff J."/>
            <person name="Hetherington A.J."/>
            <person name="Higo A."/>
            <person name="Hirakawa Y."/>
            <person name="Hundley H.N."/>
            <person name="Ikeda Y."/>
            <person name="Inoue K."/>
            <person name="Inoue S.I."/>
            <person name="Ishida S."/>
            <person name="Jia Q."/>
            <person name="Kakita M."/>
            <person name="Kanazawa T."/>
            <person name="Kawai Y."/>
            <person name="Kawashima T."/>
            <person name="Kennedy M."/>
            <person name="Kinose K."/>
            <person name="Kinoshita T."/>
            <person name="Kohara Y."/>
            <person name="Koide E."/>
            <person name="Komatsu K."/>
            <person name="Kopischke S."/>
            <person name="Kubo M."/>
            <person name="Kyozuka J."/>
            <person name="Lagercrantz U."/>
            <person name="Lin S.S."/>
            <person name="Lindquist E."/>
            <person name="Lipzen A.M."/>
            <person name="Lu C.W."/>
            <person name="De Luna E."/>
            <person name="Martienssen R.A."/>
            <person name="Minamino N."/>
            <person name="Mizutani M."/>
            <person name="Mizutani M."/>
            <person name="Mochizuki N."/>
            <person name="Monte I."/>
            <person name="Mosher R."/>
            <person name="Nagasaki H."/>
            <person name="Nakagami H."/>
            <person name="Naramoto S."/>
            <person name="Nishitani K."/>
            <person name="Ohtani M."/>
            <person name="Okamoto T."/>
            <person name="Okumura M."/>
            <person name="Phillips J."/>
            <person name="Pollak B."/>
            <person name="Reinders A."/>
            <person name="Rovekamp M."/>
            <person name="Sano R."/>
            <person name="Sawa S."/>
            <person name="Schmid M.W."/>
            <person name="Shirakawa M."/>
            <person name="Solano R."/>
            <person name="Spunde A."/>
            <person name="Suetsugu N."/>
            <person name="Sugano S."/>
            <person name="Sugiyama A."/>
            <person name="Sun R."/>
            <person name="Suzuki Y."/>
            <person name="Takenaka M."/>
            <person name="Takezawa D."/>
            <person name="Tomogane H."/>
            <person name="Tsuzuki M."/>
            <person name="Ueda T."/>
            <person name="Umeda M."/>
            <person name="Ward J.M."/>
            <person name="Watanabe Y."/>
            <person name="Yazaki K."/>
            <person name="Yokoyama R."/>
            <person name="Yoshitake Y."/>
            <person name="Yotsui I."/>
            <person name="Zachgo S."/>
            <person name="Schmutz J."/>
        </authorList>
    </citation>
    <scope>NUCLEOTIDE SEQUENCE [LARGE SCALE GENOMIC DNA]</scope>
    <source>
        <strain evidence="3">Tak-1</strain>
    </source>
</reference>
<protein>
    <submittedName>
        <fullName evidence="2">Uncharacterized protein</fullName>
    </submittedName>
</protein>
<evidence type="ECO:0000313" key="2">
    <source>
        <dbReference type="EMBL" id="PTQ38144.1"/>
    </source>
</evidence>
<evidence type="ECO:0000256" key="1">
    <source>
        <dbReference type="SAM" id="MobiDB-lite"/>
    </source>
</evidence>
<name>A0A2R6WWC4_MARPO</name>
<dbReference type="EMBL" id="KZ772725">
    <property type="protein sequence ID" value="PTQ38144.1"/>
    <property type="molecule type" value="Genomic_DNA"/>
</dbReference>
<feature type="region of interest" description="Disordered" evidence="1">
    <location>
        <begin position="1"/>
        <end position="68"/>
    </location>
</feature>